<dbReference type="PANTHER" id="PTHR32385:SF15">
    <property type="entry name" value="INOSITOL PHOSPHOCERAMIDE MANNOSYLTRANSFERASE 1"/>
    <property type="match status" value="1"/>
</dbReference>
<accession>A0ABD3PFP8</accession>
<dbReference type="GO" id="GO:0006688">
    <property type="term" value="P:glycosphingolipid biosynthetic process"/>
    <property type="evidence" value="ECO:0007669"/>
    <property type="project" value="UniProtKB-ARBA"/>
</dbReference>
<organism evidence="2 3">
    <name type="scientific">Stephanodiscus triporus</name>
    <dbReference type="NCBI Taxonomy" id="2934178"/>
    <lineage>
        <taxon>Eukaryota</taxon>
        <taxon>Sar</taxon>
        <taxon>Stramenopiles</taxon>
        <taxon>Ochrophyta</taxon>
        <taxon>Bacillariophyta</taxon>
        <taxon>Coscinodiscophyceae</taxon>
        <taxon>Thalassiosirophycidae</taxon>
        <taxon>Stephanodiscales</taxon>
        <taxon>Stephanodiscaceae</taxon>
        <taxon>Stephanodiscus</taxon>
    </lineage>
</organism>
<dbReference type="Pfam" id="PF04488">
    <property type="entry name" value="Gly_transf_sug"/>
    <property type="match status" value="1"/>
</dbReference>
<evidence type="ECO:0000313" key="3">
    <source>
        <dbReference type="Proteomes" id="UP001530315"/>
    </source>
</evidence>
<sequence>MKSQQPTKTPADVIVNIIAKQQQPADDVTKDEGNDRENRLDQEYLQHLRSLDPFPRKLHILFPHKGFYKRHDDRPPLNFVKNGILRFHGTQPGVECHRVRDDADMDHIIRMAAGDGIISTEEMNTLVGNETQPAAHPVERSDLARLLIMWYFGGMYVDVDSLINSRDFDKVFLTTVKMCLPTNVEINFAHSHFCSSPKNRLYIDIINQMSEHRMKSNGGTPIERRGGWASKQALFANGPPLFNRVIFATVFGKSVTGYGTIPAMQNARQVLKEQAGDLIVTGKWKSQCDSFIAAPFEGCAEWPRTELYSLYNMSRWRVVVDRRWGINTRSIKVRNK</sequence>
<dbReference type="EMBL" id="JALLAZ020000804">
    <property type="protein sequence ID" value="KAL3786950.1"/>
    <property type="molecule type" value="Genomic_DNA"/>
</dbReference>
<dbReference type="GO" id="GO:0016020">
    <property type="term" value="C:membrane"/>
    <property type="evidence" value="ECO:0007669"/>
    <property type="project" value="GOC"/>
</dbReference>
<name>A0ABD3PFP8_9STRA</name>
<comment type="caution">
    <text evidence="2">The sequence shown here is derived from an EMBL/GenBank/DDBJ whole genome shotgun (WGS) entry which is preliminary data.</text>
</comment>
<protein>
    <submittedName>
        <fullName evidence="2">Uncharacterized protein</fullName>
    </submittedName>
</protein>
<evidence type="ECO:0000313" key="2">
    <source>
        <dbReference type="EMBL" id="KAL3786950.1"/>
    </source>
</evidence>
<reference evidence="2 3" key="1">
    <citation type="submission" date="2024-10" db="EMBL/GenBank/DDBJ databases">
        <title>Updated reference genomes for cyclostephanoid diatoms.</title>
        <authorList>
            <person name="Roberts W.R."/>
            <person name="Alverson A.J."/>
        </authorList>
    </citation>
    <scope>NUCLEOTIDE SEQUENCE [LARGE SCALE GENOMIC DNA]</scope>
    <source>
        <strain evidence="2 3">AJA276-08</strain>
    </source>
</reference>
<dbReference type="InterPro" id="IPR051706">
    <property type="entry name" value="Glycosyltransferase_domain"/>
</dbReference>
<keyword evidence="1" id="KW-0808">Transferase</keyword>
<evidence type="ECO:0000256" key="1">
    <source>
        <dbReference type="ARBA" id="ARBA00022679"/>
    </source>
</evidence>
<dbReference type="AlphaFoldDB" id="A0ABD3PFP8"/>
<dbReference type="InterPro" id="IPR029044">
    <property type="entry name" value="Nucleotide-diphossugar_trans"/>
</dbReference>
<dbReference type="GO" id="GO:0006673">
    <property type="term" value="P:inositol phosphoceramide metabolic process"/>
    <property type="evidence" value="ECO:0007669"/>
    <property type="project" value="UniProtKB-ARBA"/>
</dbReference>
<keyword evidence="3" id="KW-1185">Reference proteome</keyword>
<dbReference type="InterPro" id="IPR007577">
    <property type="entry name" value="GlycoTrfase_DXD_sugar-bd_CS"/>
</dbReference>
<dbReference type="Proteomes" id="UP001530315">
    <property type="component" value="Unassembled WGS sequence"/>
</dbReference>
<dbReference type="PANTHER" id="PTHR32385">
    <property type="entry name" value="MANNOSYL PHOSPHORYLINOSITOL CERAMIDE SYNTHASE"/>
    <property type="match status" value="1"/>
</dbReference>
<dbReference type="SUPFAM" id="SSF53448">
    <property type="entry name" value="Nucleotide-diphospho-sugar transferases"/>
    <property type="match status" value="1"/>
</dbReference>
<dbReference type="GO" id="GO:0016740">
    <property type="term" value="F:transferase activity"/>
    <property type="evidence" value="ECO:0007669"/>
    <property type="project" value="UniProtKB-KW"/>
</dbReference>
<dbReference type="Gene3D" id="3.90.550.20">
    <property type="match status" value="1"/>
</dbReference>
<proteinExistence type="predicted"/>
<gene>
    <name evidence="2" type="ORF">ACHAW5_004246</name>
</gene>